<dbReference type="InterPro" id="IPR019401">
    <property type="entry name" value="Znf_CHCC"/>
</dbReference>
<dbReference type="GO" id="GO:0005739">
    <property type="term" value="C:mitochondrion"/>
    <property type="evidence" value="ECO:0007669"/>
    <property type="project" value="GOC"/>
</dbReference>
<dbReference type="PANTHER" id="PTHR13156">
    <property type="entry name" value="NADH-UBIQUINONE OXIDOREDUCTASE 13 KD-A SUBUNIT"/>
    <property type="match status" value="1"/>
</dbReference>
<protein>
    <submittedName>
        <fullName evidence="3">NADH dehydrogenase [ubiquinone] iron-sulfur protein 6, mitochondrial-like</fullName>
    </submittedName>
</protein>
<dbReference type="RefSeq" id="XP_019637811.1">
    <property type="nucleotide sequence ID" value="XM_019782252.1"/>
</dbReference>
<feature type="domain" description="Zinc finger CHCC-type" evidence="1">
    <location>
        <begin position="93"/>
        <end position="128"/>
    </location>
</feature>
<accession>A0A6P5A7V6</accession>
<dbReference type="Gene3D" id="2.60.260.40">
    <property type="entry name" value="q5lls5 like domains"/>
    <property type="match status" value="1"/>
</dbReference>
<dbReference type="GeneID" id="109480097"/>
<dbReference type="Proteomes" id="UP000515135">
    <property type="component" value="Unplaced"/>
</dbReference>
<dbReference type="Pfam" id="PF10276">
    <property type="entry name" value="zf-CHCC"/>
    <property type="match status" value="1"/>
</dbReference>
<keyword evidence="2" id="KW-1185">Reference proteome</keyword>
<evidence type="ECO:0000313" key="3">
    <source>
        <dbReference type="RefSeq" id="XP_019637811.1"/>
    </source>
</evidence>
<sequence length="132" mass="14173">MASLVLRGAVRLSSGARLGLLRPSCAAQDAVSPLRGCNRTLASGATERVTHTGQVYEENDYRKVRFIDAKKEVNPHFAIDLVDEEPPIEVASSIACCDGGGGALGHPKVYINLDQEGPHPCGYCGLRFVKKH</sequence>
<reference evidence="3" key="1">
    <citation type="submission" date="2025-08" db="UniProtKB">
        <authorList>
            <consortium name="RefSeq"/>
        </authorList>
    </citation>
    <scope>IDENTIFICATION</scope>
    <source>
        <tissue evidence="3">Gonad</tissue>
    </source>
</reference>
<gene>
    <name evidence="3" type="primary">LOC109480097</name>
</gene>
<evidence type="ECO:0000313" key="2">
    <source>
        <dbReference type="Proteomes" id="UP000515135"/>
    </source>
</evidence>
<proteinExistence type="predicted"/>
<dbReference type="PANTHER" id="PTHR13156:SF0">
    <property type="entry name" value="NADH DEHYDROGENASE [UBIQUINONE] IRON-SULFUR PROTEIN 6, MITOCHONDRIAL"/>
    <property type="match status" value="1"/>
</dbReference>
<organism evidence="2 3">
    <name type="scientific">Branchiostoma belcheri</name>
    <name type="common">Amphioxus</name>
    <dbReference type="NCBI Taxonomy" id="7741"/>
    <lineage>
        <taxon>Eukaryota</taxon>
        <taxon>Metazoa</taxon>
        <taxon>Chordata</taxon>
        <taxon>Cephalochordata</taxon>
        <taxon>Leptocardii</taxon>
        <taxon>Amphioxiformes</taxon>
        <taxon>Branchiostomatidae</taxon>
        <taxon>Branchiostoma</taxon>
    </lineage>
</organism>
<dbReference type="KEGG" id="bbel:109480097"/>
<dbReference type="GO" id="GO:0006120">
    <property type="term" value="P:mitochondrial electron transport, NADH to ubiquinone"/>
    <property type="evidence" value="ECO:0007669"/>
    <property type="project" value="TreeGrafter"/>
</dbReference>
<name>A0A6P5A7V6_BRABE</name>
<dbReference type="OrthoDB" id="307899at2759"/>
<evidence type="ECO:0000259" key="1">
    <source>
        <dbReference type="Pfam" id="PF10276"/>
    </source>
</evidence>
<dbReference type="AlphaFoldDB" id="A0A6P5A7V6"/>